<dbReference type="Proteomes" id="UP001480955">
    <property type="component" value="Unassembled WGS sequence"/>
</dbReference>
<dbReference type="SUPFAM" id="SSF52540">
    <property type="entry name" value="P-loop containing nucleoside triphosphate hydrolases"/>
    <property type="match status" value="1"/>
</dbReference>
<dbReference type="InterPro" id="IPR050126">
    <property type="entry name" value="Ap4A_hydrolase"/>
</dbReference>
<keyword evidence="4" id="KW-1185">Reference proteome</keyword>
<feature type="domain" description="Polynucleotide kinase-phosphatase ligase" evidence="2">
    <location>
        <begin position="484"/>
        <end position="860"/>
    </location>
</feature>
<dbReference type="SUPFAM" id="SSF56300">
    <property type="entry name" value="Metallo-dependent phosphatases"/>
    <property type="match status" value="1"/>
</dbReference>
<dbReference type="InterPro" id="IPR024028">
    <property type="entry name" value="PNKP_bac"/>
</dbReference>
<dbReference type="RefSeq" id="WP_350396633.1">
    <property type="nucleotide sequence ID" value="NZ_JBELQE010000105.1"/>
</dbReference>
<dbReference type="CDD" id="cd07423">
    <property type="entry name" value="MPP_Prp_like"/>
    <property type="match status" value="1"/>
</dbReference>
<dbReference type="GO" id="GO:0016301">
    <property type="term" value="F:kinase activity"/>
    <property type="evidence" value="ECO:0007669"/>
    <property type="project" value="UniProtKB-KW"/>
</dbReference>
<organism evidence="3 4">
    <name type="scientific">Methylorubrum podarium</name>
    <dbReference type="NCBI Taxonomy" id="200476"/>
    <lineage>
        <taxon>Bacteria</taxon>
        <taxon>Pseudomonadati</taxon>
        <taxon>Pseudomonadota</taxon>
        <taxon>Alphaproteobacteria</taxon>
        <taxon>Hyphomicrobiales</taxon>
        <taxon>Methylobacteriaceae</taxon>
        <taxon>Methylorubrum</taxon>
    </lineage>
</organism>
<dbReference type="NCBIfam" id="TIGR04075">
    <property type="entry name" value="bacter_Pnkp"/>
    <property type="match status" value="1"/>
</dbReference>
<keyword evidence="3" id="KW-0418">Kinase</keyword>
<dbReference type="EMBL" id="JBELQE010000105">
    <property type="protein sequence ID" value="MER2252357.1"/>
    <property type="molecule type" value="Genomic_DNA"/>
</dbReference>
<dbReference type="Pfam" id="PF13671">
    <property type="entry name" value="AAA_33"/>
    <property type="match status" value="1"/>
</dbReference>
<gene>
    <name evidence="3" type="ORF">ABS772_20755</name>
</gene>
<dbReference type="InterPro" id="IPR004843">
    <property type="entry name" value="Calcineurin-like_PHP"/>
</dbReference>
<reference evidence="3 4" key="1">
    <citation type="submission" date="2024-06" db="EMBL/GenBank/DDBJ databases">
        <authorList>
            <person name="Campbell A.G."/>
        </authorList>
    </citation>
    <scope>NUCLEOTIDE SEQUENCE [LARGE SCALE GENOMIC DNA]</scope>
    <source>
        <strain evidence="3 4">EM12</strain>
    </source>
</reference>
<dbReference type="InterPro" id="IPR027417">
    <property type="entry name" value="P-loop_NTPase"/>
</dbReference>
<keyword evidence="3" id="KW-0808">Transferase</keyword>
<accession>A0ABV1QSF2</accession>
<dbReference type="PANTHER" id="PTHR42850">
    <property type="entry name" value="METALLOPHOSPHOESTERASE"/>
    <property type="match status" value="1"/>
</dbReference>
<dbReference type="Pfam" id="PF16542">
    <property type="entry name" value="PNKP_ligase"/>
    <property type="match status" value="1"/>
</dbReference>
<sequence>MSGEIASTAGRKIAVPEFSMIVLIGASGSGKSTFARRHFRQTEVVSSDTCRGLVADDENDQAATPDAFALLQTILELRLKGRRLVVVDATNVRPEDRRKLVEIARRFHALSVAIVLDPGEDVCRNRNAGRQDRAFGPHVVRNQMAALRRGLRGLAREGFRQVHHLTSVDEIDSAEVSRQRLWTDRRDETGPFDIIGDVHGCADELEALLARLGYTVERGHEDGEPRYRVTAPAGRKAVFVGDLVDRGPRVADSLRLAMDMVENGVALCVLGNHEAKVEKWLAGRDVKVAHGLQTTIDDLARQSDAFRVRAKGFIGGLVSHYLLDGGRLAVAHAGIKEEMQGRASGTIRGFCLFGETTGEIDDFGLPVRQNWAAEYRGSTKVVYGHTPVVEAAWLNNTLCIDTGCVFGGMLSALRYPEMEIVSVPAAQVHSEPVRPLASAAAPSGAISRQAEADDLLDLADVSGKRIITTRLQPSVTIREENTAAALEVMSRFAIDPKWLIYLPPTMSPSETSKEEGFLEHPRDAFDFYRREGLREVVVQEKHMGSRALMVVCRDADAARARFGVTSGEIGAVYTRSGRAFFNDPARRDAVLARTRDALAATGLFDELGSEWLLLDAEIMPWSAKAQALISSQYGPTAAAARIGLGASREALRRAVSAGLPLDDLAAKTASRLAGAEAFASVVRRYAWPVAGIDDLKIAPFHLLASENHVHSDKPHSWHMDRLVRLAEADSLFKVTRVLGIDLDSEADVERGIRWWLDLTADGGEGMVLKPGEFLARGRRGITQPAIKCRGREYLRIIYGPDYDRPDHLDRLRQRGLGAKRSMAFREFALGLEALDRFVAREPLRRIHECVFGVLALESEPVDPRL</sequence>
<dbReference type="SUPFAM" id="SSF56091">
    <property type="entry name" value="DNA ligase/mRNA capping enzyme, catalytic domain"/>
    <property type="match status" value="1"/>
</dbReference>
<evidence type="ECO:0000259" key="2">
    <source>
        <dbReference type="Pfam" id="PF16542"/>
    </source>
</evidence>
<dbReference type="Pfam" id="PF00149">
    <property type="entry name" value="Metallophos"/>
    <property type="match status" value="1"/>
</dbReference>
<dbReference type="Gene3D" id="3.60.21.10">
    <property type="match status" value="1"/>
</dbReference>
<dbReference type="InterPro" id="IPR029052">
    <property type="entry name" value="Metallo-depent_PP-like"/>
</dbReference>
<comment type="caution">
    <text evidence="3">The sequence shown here is derived from an EMBL/GenBank/DDBJ whole genome shotgun (WGS) entry which is preliminary data.</text>
</comment>
<evidence type="ECO:0000313" key="3">
    <source>
        <dbReference type="EMBL" id="MER2252357.1"/>
    </source>
</evidence>
<dbReference type="InterPro" id="IPR041780">
    <property type="entry name" value="MPP_PrpE-like"/>
</dbReference>
<dbReference type="InterPro" id="IPR032380">
    <property type="entry name" value="PNKP_ligase_dom"/>
</dbReference>
<proteinExistence type="predicted"/>
<dbReference type="PANTHER" id="PTHR42850:SF7">
    <property type="entry name" value="BIS(5'-NUCLEOSYL)-TETRAPHOSPHATASE PRPE [ASYMMETRICAL]"/>
    <property type="match status" value="1"/>
</dbReference>
<protein>
    <submittedName>
        <fullName evidence="3">Polynucleotide kinase-phosphatase</fullName>
    </submittedName>
</protein>
<evidence type="ECO:0000313" key="4">
    <source>
        <dbReference type="Proteomes" id="UP001480955"/>
    </source>
</evidence>
<dbReference type="Gene3D" id="3.30.470.30">
    <property type="entry name" value="DNA ligase/mRNA capping enzyme"/>
    <property type="match status" value="2"/>
</dbReference>
<feature type="domain" description="Calcineurin-like phosphoesterase" evidence="1">
    <location>
        <begin position="191"/>
        <end position="389"/>
    </location>
</feature>
<name>A0ABV1QSF2_9HYPH</name>
<evidence type="ECO:0000259" key="1">
    <source>
        <dbReference type="Pfam" id="PF00149"/>
    </source>
</evidence>
<dbReference type="Gene3D" id="3.40.50.300">
    <property type="entry name" value="P-loop containing nucleotide triphosphate hydrolases"/>
    <property type="match status" value="1"/>
</dbReference>